<dbReference type="GO" id="GO:0030170">
    <property type="term" value="F:pyridoxal phosphate binding"/>
    <property type="evidence" value="ECO:0007669"/>
    <property type="project" value="InterPro"/>
</dbReference>
<evidence type="ECO:0000256" key="1">
    <source>
        <dbReference type="RuleBase" id="RU000481"/>
    </source>
</evidence>
<dbReference type="GO" id="GO:0008483">
    <property type="term" value="F:transaminase activity"/>
    <property type="evidence" value="ECO:0007669"/>
    <property type="project" value="UniProtKB-KW"/>
</dbReference>
<proteinExistence type="inferred from homology"/>
<sequence length="378" mass="42075">MKIKEFSLERIQSLYENLVELNLSDSGVHPYNLSDLLNEEQQRALLDIELGYGWTNGSVELRQTIANLYPDKGPDNVIVTNGSAEANFLMVMSLLEKDDELIVVVPNYMQIAGWAEATGVKVIETSLDESKGWVPDISKLQSLVTDRTKMITLCHPNNPTGSTLPLSEMKKLVQFARDNDIYLHADEVYKGAEFDGVEIPSFVDLYEKAIITSGLSKAMAMPGLRIGWLIGLPEDIYASWQRKDYTSITTGAVSEYVASIVLQPDARTKILNRSKQYLIDNLKILSDWVSVNQSWVSFVPPKAGGMAFLKYALDINSTQLAHVFREQLNVLVLPGDVYGLDGYFRVGIGAPTAHLKEGLARISQYVSDNYDIKTSTPV</sequence>
<reference evidence="4" key="1">
    <citation type="submission" date="2016-11" db="EMBL/GenBank/DDBJ databases">
        <authorList>
            <person name="Varghese N."/>
            <person name="Submissions S."/>
        </authorList>
    </citation>
    <scope>NUCLEOTIDE SEQUENCE [LARGE SCALE GENOMIC DNA]</scope>
    <source>
        <strain evidence="4">CGMCC 1.8995</strain>
    </source>
</reference>
<dbReference type="InterPro" id="IPR015424">
    <property type="entry name" value="PyrdxlP-dep_Trfase"/>
</dbReference>
<dbReference type="InterPro" id="IPR004839">
    <property type="entry name" value="Aminotransferase_I/II_large"/>
</dbReference>
<dbReference type="EC" id="2.6.1.-" evidence="1"/>
<evidence type="ECO:0000313" key="4">
    <source>
        <dbReference type="Proteomes" id="UP000184520"/>
    </source>
</evidence>
<organism evidence="3 4">
    <name type="scientific">Marisediminitalea aggregata</name>
    <dbReference type="NCBI Taxonomy" id="634436"/>
    <lineage>
        <taxon>Bacteria</taxon>
        <taxon>Pseudomonadati</taxon>
        <taxon>Pseudomonadota</taxon>
        <taxon>Gammaproteobacteria</taxon>
        <taxon>Alteromonadales</taxon>
        <taxon>Alteromonadaceae</taxon>
        <taxon>Marisediminitalea</taxon>
    </lineage>
</organism>
<feature type="domain" description="Aminotransferase class I/classII large" evidence="2">
    <location>
        <begin position="38"/>
        <end position="362"/>
    </location>
</feature>
<dbReference type="InterPro" id="IPR004838">
    <property type="entry name" value="NHTrfase_class1_PyrdxlP-BS"/>
</dbReference>
<dbReference type="Gene3D" id="3.90.1150.10">
    <property type="entry name" value="Aspartate Aminotransferase, domain 1"/>
    <property type="match status" value="1"/>
</dbReference>
<dbReference type="PANTHER" id="PTHR43510">
    <property type="entry name" value="AMINOTRANSFERASE FUNCTION, HYPOTHETICAL (EUROFUNG)"/>
    <property type="match status" value="1"/>
</dbReference>
<dbReference type="STRING" id="634436.SAMN05216361_4369"/>
<dbReference type="InterPro" id="IPR015422">
    <property type="entry name" value="PyrdxlP-dep_Trfase_small"/>
</dbReference>
<comment type="similarity">
    <text evidence="1">Belongs to the class-I pyridoxal-phosphate-dependent aminotransferase family.</text>
</comment>
<dbReference type="Pfam" id="PF00155">
    <property type="entry name" value="Aminotran_1_2"/>
    <property type="match status" value="1"/>
</dbReference>
<gene>
    <name evidence="3" type="ORF">SAMN05216361_4369</name>
</gene>
<keyword evidence="1" id="KW-0808">Transferase</keyword>
<accession>A0A1M5SAY5</accession>
<name>A0A1M5SAY5_9ALTE</name>
<dbReference type="RefSeq" id="WP_073325288.1">
    <property type="nucleotide sequence ID" value="NZ_FQWD01000009.1"/>
</dbReference>
<keyword evidence="4" id="KW-1185">Reference proteome</keyword>
<dbReference type="OrthoDB" id="9813612at2"/>
<dbReference type="InterPro" id="IPR015421">
    <property type="entry name" value="PyrdxlP-dep_Trfase_major"/>
</dbReference>
<dbReference type="AlphaFoldDB" id="A0A1M5SAY5"/>
<dbReference type="PANTHER" id="PTHR43510:SF1">
    <property type="entry name" value="AMINOTRANSFERASE FUNCTION, HYPOTHETICAL (EUROFUNG)"/>
    <property type="match status" value="1"/>
</dbReference>
<dbReference type="CDD" id="cd00609">
    <property type="entry name" value="AAT_like"/>
    <property type="match status" value="1"/>
</dbReference>
<dbReference type="Proteomes" id="UP000184520">
    <property type="component" value="Unassembled WGS sequence"/>
</dbReference>
<dbReference type="SUPFAM" id="SSF53383">
    <property type="entry name" value="PLP-dependent transferases"/>
    <property type="match status" value="1"/>
</dbReference>
<protein>
    <recommendedName>
        <fullName evidence="1">Aminotransferase</fullName>
        <ecNumber evidence="1">2.6.1.-</ecNumber>
    </recommendedName>
</protein>
<evidence type="ECO:0000259" key="2">
    <source>
        <dbReference type="Pfam" id="PF00155"/>
    </source>
</evidence>
<evidence type="ECO:0000313" key="3">
    <source>
        <dbReference type="EMBL" id="SHH35664.1"/>
    </source>
</evidence>
<dbReference type="Gene3D" id="3.40.640.10">
    <property type="entry name" value="Type I PLP-dependent aspartate aminotransferase-like (Major domain)"/>
    <property type="match status" value="1"/>
</dbReference>
<comment type="cofactor">
    <cofactor evidence="1">
        <name>pyridoxal 5'-phosphate</name>
        <dbReference type="ChEBI" id="CHEBI:597326"/>
    </cofactor>
</comment>
<dbReference type="PROSITE" id="PS00105">
    <property type="entry name" value="AA_TRANSFER_CLASS_1"/>
    <property type="match status" value="1"/>
</dbReference>
<dbReference type="EMBL" id="FQWD01000009">
    <property type="protein sequence ID" value="SHH35664.1"/>
    <property type="molecule type" value="Genomic_DNA"/>
</dbReference>
<keyword evidence="1" id="KW-0032">Aminotransferase</keyword>